<dbReference type="EMBL" id="BOMM01000085">
    <property type="protein sequence ID" value="GIE16435.1"/>
    <property type="molecule type" value="Genomic_DNA"/>
</dbReference>
<gene>
    <name evidence="1" type="ORF">Afe05nite_82750</name>
</gene>
<name>A0A919J8D7_9ACTN</name>
<organism evidence="1 2">
    <name type="scientific">Paractinoplanes ferrugineus</name>
    <dbReference type="NCBI Taxonomy" id="113564"/>
    <lineage>
        <taxon>Bacteria</taxon>
        <taxon>Bacillati</taxon>
        <taxon>Actinomycetota</taxon>
        <taxon>Actinomycetes</taxon>
        <taxon>Micromonosporales</taxon>
        <taxon>Micromonosporaceae</taxon>
        <taxon>Paractinoplanes</taxon>
    </lineage>
</organism>
<protein>
    <submittedName>
        <fullName evidence="1">Uncharacterized protein</fullName>
    </submittedName>
</protein>
<dbReference type="AlphaFoldDB" id="A0A919J8D7"/>
<dbReference type="Proteomes" id="UP000598174">
    <property type="component" value="Unassembled WGS sequence"/>
</dbReference>
<accession>A0A919J8D7</accession>
<reference evidence="1" key="1">
    <citation type="submission" date="2021-01" db="EMBL/GenBank/DDBJ databases">
        <title>Whole genome shotgun sequence of Actinoplanes ferrugineus NBRC 15555.</title>
        <authorList>
            <person name="Komaki H."/>
            <person name="Tamura T."/>
        </authorList>
    </citation>
    <scope>NUCLEOTIDE SEQUENCE</scope>
    <source>
        <strain evidence="1">NBRC 15555</strain>
    </source>
</reference>
<evidence type="ECO:0000313" key="2">
    <source>
        <dbReference type="Proteomes" id="UP000598174"/>
    </source>
</evidence>
<keyword evidence="2" id="KW-1185">Reference proteome</keyword>
<proteinExistence type="predicted"/>
<evidence type="ECO:0000313" key="1">
    <source>
        <dbReference type="EMBL" id="GIE16435.1"/>
    </source>
</evidence>
<comment type="caution">
    <text evidence="1">The sequence shown here is derived from an EMBL/GenBank/DDBJ whole genome shotgun (WGS) entry which is preliminary data.</text>
</comment>
<sequence>MDGDVVPGPAGGLERLTSFVTRFGGMTFCPERPGCYGTHRHPYEFDSSVSSGWDELEDGDHVAVVGSKEGYPLTLSWSTGRLGVVEPDYWIADSAINLIESCALGQSVYTDEAWSEAVELGGKGAGWGLAVDSNAFRSAVGEAVEASCEWNRWYLGEHVAVHGWRVTYEAKRSEAVMAWYRDEEGRRLIEAVAGPLRPAEQTRKTPR</sequence>